<dbReference type="PANTHER" id="PTHR45339:SF1">
    <property type="entry name" value="HYBRID SIGNAL TRANSDUCTION HISTIDINE KINASE J"/>
    <property type="match status" value="1"/>
</dbReference>
<keyword evidence="6" id="KW-0808">Transferase</keyword>
<dbReference type="InterPro" id="IPR000700">
    <property type="entry name" value="PAS-assoc_C"/>
</dbReference>
<dbReference type="Gene3D" id="3.30.565.10">
    <property type="entry name" value="Histidine kinase-like ATPase, C-terminal domain"/>
    <property type="match status" value="1"/>
</dbReference>
<feature type="signal peptide" evidence="16">
    <location>
        <begin position="1"/>
        <end position="17"/>
    </location>
</feature>
<dbReference type="PROSITE" id="PS50894">
    <property type="entry name" value="HPT"/>
    <property type="match status" value="1"/>
</dbReference>
<dbReference type="SUPFAM" id="SSF47384">
    <property type="entry name" value="Homodimeric domain of signal transducing histidine kinase"/>
    <property type="match status" value="1"/>
</dbReference>
<keyword evidence="13" id="KW-0472">Membrane</keyword>
<evidence type="ECO:0000256" key="11">
    <source>
        <dbReference type="ARBA" id="ARBA00022989"/>
    </source>
</evidence>
<dbReference type="CDD" id="cd16922">
    <property type="entry name" value="HATPase_EvgS-ArcB-TorS-like"/>
    <property type="match status" value="1"/>
</dbReference>
<evidence type="ECO:0000259" key="17">
    <source>
        <dbReference type="PROSITE" id="PS50109"/>
    </source>
</evidence>
<evidence type="ECO:0000256" key="14">
    <source>
        <dbReference type="PROSITE-ProRule" id="PRU00110"/>
    </source>
</evidence>
<dbReference type="PRINTS" id="PR00344">
    <property type="entry name" value="BCTRLSENSOR"/>
</dbReference>
<dbReference type="SMART" id="SM00387">
    <property type="entry name" value="HATPase_c"/>
    <property type="match status" value="1"/>
</dbReference>
<dbReference type="EMBL" id="CP032317">
    <property type="protein sequence ID" value="AYA37507.1"/>
    <property type="molecule type" value="Genomic_DNA"/>
</dbReference>
<feature type="domain" description="PAC" evidence="19">
    <location>
        <begin position="364"/>
        <end position="416"/>
    </location>
</feature>
<dbReference type="InterPro" id="IPR035965">
    <property type="entry name" value="PAS-like_dom_sf"/>
</dbReference>
<keyword evidence="11" id="KW-1133">Transmembrane helix</keyword>
<keyword evidence="4" id="KW-1003">Cell membrane</keyword>
<dbReference type="Gene3D" id="3.40.50.2300">
    <property type="match status" value="1"/>
</dbReference>
<dbReference type="InterPro" id="IPR000014">
    <property type="entry name" value="PAS"/>
</dbReference>
<evidence type="ECO:0000256" key="8">
    <source>
        <dbReference type="ARBA" id="ARBA00022741"/>
    </source>
</evidence>
<evidence type="ECO:0000259" key="20">
    <source>
        <dbReference type="PROSITE" id="PS50894"/>
    </source>
</evidence>
<feature type="domain" description="Response regulatory" evidence="18">
    <location>
        <begin position="807"/>
        <end position="925"/>
    </location>
</feature>
<keyword evidence="12" id="KW-0902">Two-component regulatory system</keyword>
<evidence type="ECO:0000313" key="21">
    <source>
        <dbReference type="EMBL" id="AYA37507.1"/>
    </source>
</evidence>
<dbReference type="Gene3D" id="3.30.450.20">
    <property type="entry name" value="PAS domain"/>
    <property type="match status" value="3"/>
</dbReference>
<dbReference type="InterPro" id="IPR013656">
    <property type="entry name" value="PAS_4"/>
</dbReference>
<dbReference type="Pfam" id="PF01627">
    <property type="entry name" value="Hpt"/>
    <property type="match status" value="1"/>
</dbReference>
<dbReference type="InterPro" id="IPR001789">
    <property type="entry name" value="Sig_transdc_resp-reg_receiver"/>
</dbReference>
<dbReference type="Proteomes" id="UP000262802">
    <property type="component" value="Chromosome"/>
</dbReference>
<protein>
    <recommendedName>
        <fullName evidence="3">histidine kinase</fullName>
        <ecNumber evidence="3">2.7.13.3</ecNumber>
    </recommendedName>
</protein>
<keyword evidence="9" id="KW-0418">Kinase</keyword>
<dbReference type="CDD" id="cd17546">
    <property type="entry name" value="REC_hyHK_CKI1_RcsC-like"/>
    <property type="match status" value="1"/>
</dbReference>
<dbReference type="InterPro" id="IPR001610">
    <property type="entry name" value="PAC"/>
</dbReference>
<dbReference type="Pfam" id="PF08448">
    <property type="entry name" value="PAS_4"/>
    <property type="match status" value="2"/>
</dbReference>
<reference evidence="21 22" key="1">
    <citation type="submission" date="2018-09" db="EMBL/GenBank/DDBJ databases">
        <title>Hymenobacter medium sp. nov., isolated from R2A medium.</title>
        <authorList>
            <person name="Yingchao G."/>
        </authorList>
    </citation>
    <scope>NUCLEOTIDE SEQUENCE [LARGE SCALE GENOMIC DNA]</scope>
    <source>
        <strain evidence="22">sh-6</strain>
    </source>
</reference>
<evidence type="ECO:0000256" key="10">
    <source>
        <dbReference type="ARBA" id="ARBA00022840"/>
    </source>
</evidence>
<keyword evidence="10" id="KW-0067">ATP-binding</keyword>
<dbReference type="CDD" id="cd00082">
    <property type="entry name" value="HisKA"/>
    <property type="match status" value="1"/>
</dbReference>
<dbReference type="PROSITE" id="PS50109">
    <property type="entry name" value="HIS_KIN"/>
    <property type="match status" value="1"/>
</dbReference>
<organism evidence="21 22">
    <name type="scientific">Hymenobacter oligotrophus</name>
    <dbReference type="NCBI Taxonomy" id="2319843"/>
    <lineage>
        <taxon>Bacteria</taxon>
        <taxon>Pseudomonadati</taxon>
        <taxon>Bacteroidota</taxon>
        <taxon>Cytophagia</taxon>
        <taxon>Cytophagales</taxon>
        <taxon>Hymenobacteraceae</taxon>
        <taxon>Hymenobacter</taxon>
    </lineage>
</organism>
<dbReference type="OrthoDB" id="9797097at2"/>
<dbReference type="InterPro" id="IPR036097">
    <property type="entry name" value="HisK_dim/P_sf"/>
</dbReference>
<evidence type="ECO:0000256" key="7">
    <source>
        <dbReference type="ARBA" id="ARBA00022692"/>
    </source>
</evidence>
<dbReference type="InterPro" id="IPR008207">
    <property type="entry name" value="Sig_transdc_His_kin_Hpt_dom"/>
</dbReference>
<dbReference type="SMART" id="SM00448">
    <property type="entry name" value="REC"/>
    <property type="match status" value="1"/>
</dbReference>
<evidence type="ECO:0000256" key="3">
    <source>
        <dbReference type="ARBA" id="ARBA00012438"/>
    </source>
</evidence>
<dbReference type="SUPFAM" id="SSF52172">
    <property type="entry name" value="CheY-like"/>
    <property type="match status" value="1"/>
</dbReference>
<dbReference type="PANTHER" id="PTHR45339">
    <property type="entry name" value="HYBRID SIGNAL TRANSDUCTION HISTIDINE KINASE J"/>
    <property type="match status" value="1"/>
</dbReference>
<dbReference type="AlphaFoldDB" id="A0A3B7RTK3"/>
<dbReference type="GO" id="GO:0005524">
    <property type="term" value="F:ATP binding"/>
    <property type="evidence" value="ECO:0007669"/>
    <property type="project" value="UniProtKB-KW"/>
</dbReference>
<dbReference type="GO" id="GO:0000155">
    <property type="term" value="F:phosphorelay sensor kinase activity"/>
    <property type="evidence" value="ECO:0007669"/>
    <property type="project" value="InterPro"/>
</dbReference>
<dbReference type="Gene3D" id="1.20.120.160">
    <property type="entry name" value="HPT domain"/>
    <property type="match status" value="1"/>
</dbReference>
<evidence type="ECO:0000259" key="18">
    <source>
        <dbReference type="PROSITE" id="PS50110"/>
    </source>
</evidence>
<keyword evidence="7" id="KW-0812">Transmembrane</keyword>
<feature type="domain" description="Histidine kinase" evidence="17">
    <location>
        <begin position="559"/>
        <end position="782"/>
    </location>
</feature>
<dbReference type="SUPFAM" id="SSF55785">
    <property type="entry name" value="PYP-like sensor domain (PAS domain)"/>
    <property type="match status" value="3"/>
</dbReference>
<dbReference type="GO" id="GO:0005886">
    <property type="term" value="C:plasma membrane"/>
    <property type="evidence" value="ECO:0007669"/>
    <property type="project" value="UniProtKB-SubCell"/>
</dbReference>
<feature type="modified residue" description="4-aspartylphosphate" evidence="15">
    <location>
        <position position="856"/>
    </location>
</feature>
<dbReference type="KEGG" id="hyh:D3Y59_10885"/>
<keyword evidence="5 15" id="KW-0597">Phosphoprotein</keyword>
<feature type="modified residue" description="Phosphohistidine" evidence="14">
    <location>
        <position position="983"/>
    </location>
</feature>
<gene>
    <name evidence="21" type="ORF">D3Y59_10885</name>
</gene>
<feature type="domain" description="PAC" evidence="19">
    <location>
        <begin position="491"/>
        <end position="548"/>
    </location>
</feature>
<dbReference type="SMART" id="SM00091">
    <property type="entry name" value="PAS"/>
    <property type="match status" value="4"/>
</dbReference>
<evidence type="ECO:0000256" key="9">
    <source>
        <dbReference type="ARBA" id="ARBA00022777"/>
    </source>
</evidence>
<dbReference type="Pfam" id="PF00512">
    <property type="entry name" value="HisKA"/>
    <property type="match status" value="1"/>
</dbReference>
<dbReference type="InterPro" id="IPR003594">
    <property type="entry name" value="HATPase_dom"/>
</dbReference>
<feature type="chain" id="PRO_5017755239" description="histidine kinase" evidence="16">
    <location>
        <begin position="18"/>
        <end position="1046"/>
    </location>
</feature>
<dbReference type="InterPro" id="IPR011006">
    <property type="entry name" value="CheY-like_superfamily"/>
</dbReference>
<keyword evidence="22" id="KW-1185">Reference proteome</keyword>
<dbReference type="EC" id="2.7.13.3" evidence="3"/>
<evidence type="ECO:0000256" key="1">
    <source>
        <dbReference type="ARBA" id="ARBA00000085"/>
    </source>
</evidence>
<evidence type="ECO:0000256" key="13">
    <source>
        <dbReference type="ARBA" id="ARBA00023136"/>
    </source>
</evidence>
<accession>A0A3B7RTK3</accession>
<dbReference type="InterPro" id="IPR003661">
    <property type="entry name" value="HisK_dim/P_dom"/>
</dbReference>
<evidence type="ECO:0000256" key="12">
    <source>
        <dbReference type="ARBA" id="ARBA00023012"/>
    </source>
</evidence>
<evidence type="ECO:0000256" key="6">
    <source>
        <dbReference type="ARBA" id="ARBA00022679"/>
    </source>
</evidence>
<dbReference type="Pfam" id="PF02518">
    <property type="entry name" value="HATPase_c"/>
    <property type="match status" value="1"/>
</dbReference>
<evidence type="ECO:0000256" key="2">
    <source>
        <dbReference type="ARBA" id="ARBA00004651"/>
    </source>
</evidence>
<dbReference type="InterPro" id="IPR005467">
    <property type="entry name" value="His_kinase_dom"/>
</dbReference>
<dbReference type="SUPFAM" id="SSF47226">
    <property type="entry name" value="Histidine-containing phosphotransfer domain, HPT domain"/>
    <property type="match status" value="1"/>
</dbReference>
<evidence type="ECO:0000256" key="4">
    <source>
        <dbReference type="ARBA" id="ARBA00022475"/>
    </source>
</evidence>
<dbReference type="InterPro" id="IPR036641">
    <property type="entry name" value="HPT_dom_sf"/>
</dbReference>
<dbReference type="SMART" id="SM00086">
    <property type="entry name" value="PAC"/>
    <property type="match status" value="2"/>
</dbReference>
<keyword evidence="16" id="KW-0732">Signal</keyword>
<dbReference type="PROSITE" id="PS50113">
    <property type="entry name" value="PAC"/>
    <property type="match status" value="2"/>
</dbReference>
<comment type="catalytic activity">
    <reaction evidence="1">
        <text>ATP + protein L-histidine = ADP + protein N-phospho-L-histidine.</text>
        <dbReference type="EC" id="2.7.13.3"/>
    </reaction>
</comment>
<evidence type="ECO:0000256" key="16">
    <source>
        <dbReference type="SAM" id="SignalP"/>
    </source>
</evidence>
<name>A0A3B7RTK3_9BACT</name>
<comment type="subcellular location">
    <subcellularLocation>
        <location evidence="2">Cell membrane</location>
        <topology evidence="2">Multi-pass membrane protein</topology>
    </subcellularLocation>
</comment>
<keyword evidence="8" id="KW-0547">Nucleotide-binding</keyword>
<sequence length="1046" mass="117005">MAAIDCCLRFAWFNACAALMNSSESFPNSIQSPDADLRASLAQAEARIRELELRARIPDHNPNPILQVNDAGYFLYSNAAGWNLWNSLTLDEKRYVAARLRAVVQQVLREQRPIEQQVEALGRQYTLCGSPVQPEGYVNLYFVDITERHRAEQQLAQERLFYSHILDELPVEVVTLDADRRYIYANPQAVPSAEARQWLMGRTVMDYCTQFGYPTELAEHRHRMFDKAVAERGVVVWEDETPTQNGRAFHNRFFKAIAHPDGSFYMMLGFGLDNTAQREAELKLAEQREFYESILNHLPADVAVLNAQRRYLFVNPGAIKNPEVRRWIVGKTDFEYCAYRQRPVQMAESRRQLFEQAKNSGQRVAFEEQVVQPDGRTEYAQRHYQPVYDQHGELQMMIGYGSDNTEQRVAEEKLRLSEAELREQQGFVQQVLDTSPSLIYVRNANGQVEFSNRAMRQLAESSKERQALTQDPTTVQAQEQAHYAAADQYVLQTKEELMREDSFTLPSGEVRWFQTIKRPLLRPDGSLQVLGVSTDITDLKRATEAAHAAARARENFLANMSHEIRTPLNGVLGYANLLAKTQLDAQQTEQLSVIRKSGQHLLALVNDVLDMAKITSGKLEFEQTPFNLCDSMGGAVQGLALQAAQKGLTFLAQPLKLTCPYPWVIGDPHRLNQILINLVANAVKFTQQGSVSVAGRLVSETDETLTAEFSVSDTGPGIPPDRLERIFEDFTQAYADTTRNFGGTGLGLSISRALVEQLGGTMRVESELGRGSTFAFTVTLPKTRAAAPPLPEPAAAAPLTNTLAGKRVLLVEDNEINRNIARMLLEEWGVQVDEAADGFQALALFEQNPYDVVLMDIQMPGMNGMEATAAMRAHADAAKAQVPVLALTANAFRSDNERYLAAGMNDTLAKPFDEAELFEKLENLIQRPPRSYDLTRLREMARGKEAFVHRIIQSFLDNMPESVAQMQTAAAAADWVAVAGLVHHIKPSLSSLGVQQVDEAVRLLEAARETTVFGAHEQRVYQDAVQHLVAVVAQVLNELPAELPTA</sequence>
<dbReference type="Pfam" id="PF00072">
    <property type="entry name" value="Response_reg"/>
    <property type="match status" value="1"/>
</dbReference>
<evidence type="ECO:0000256" key="15">
    <source>
        <dbReference type="PROSITE-ProRule" id="PRU00169"/>
    </source>
</evidence>
<dbReference type="PROSITE" id="PS50110">
    <property type="entry name" value="RESPONSE_REGULATORY"/>
    <property type="match status" value="1"/>
</dbReference>
<evidence type="ECO:0000259" key="19">
    <source>
        <dbReference type="PROSITE" id="PS50113"/>
    </source>
</evidence>
<proteinExistence type="predicted"/>
<dbReference type="FunFam" id="3.30.565.10:FF:000010">
    <property type="entry name" value="Sensor histidine kinase RcsC"/>
    <property type="match status" value="1"/>
</dbReference>
<feature type="domain" description="HPt" evidence="20">
    <location>
        <begin position="944"/>
        <end position="1046"/>
    </location>
</feature>
<dbReference type="InterPro" id="IPR004358">
    <property type="entry name" value="Sig_transdc_His_kin-like_C"/>
</dbReference>
<dbReference type="InterPro" id="IPR036890">
    <property type="entry name" value="HATPase_C_sf"/>
</dbReference>
<evidence type="ECO:0000256" key="5">
    <source>
        <dbReference type="ARBA" id="ARBA00022553"/>
    </source>
</evidence>
<dbReference type="Gene3D" id="1.10.287.130">
    <property type="match status" value="1"/>
</dbReference>
<dbReference type="SMART" id="SM00388">
    <property type="entry name" value="HisKA"/>
    <property type="match status" value="1"/>
</dbReference>
<dbReference type="SUPFAM" id="SSF55874">
    <property type="entry name" value="ATPase domain of HSP90 chaperone/DNA topoisomerase II/histidine kinase"/>
    <property type="match status" value="1"/>
</dbReference>
<dbReference type="FunFam" id="1.10.287.130:FF:000004">
    <property type="entry name" value="Ethylene receptor 1"/>
    <property type="match status" value="1"/>
</dbReference>
<evidence type="ECO:0000313" key="22">
    <source>
        <dbReference type="Proteomes" id="UP000262802"/>
    </source>
</evidence>